<evidence type="ECO:0000259" key="4">
    <source>
        <dbReference type="PROSITE" id="PS01124"/>
    </source>
</evidence>
<evidence type="ECO:0000313" key="5">
    <source>
        <dbReference type="EMBL" id="MST91168.1"/>
    </source>
</evidence>
<feature type="domain" description="HTH araC/xylS-type" evidence="4">
    <location>
        <begin position="299"/>
        <end position="397"/>
    </location>
</feature>
<dbReference type="SUPFAM" id="SSF46689">
    <property type="entry name" value="Homeodomain-like"/>
    <property type="match status" value="2"/>
</dbReference>
<dbReference type="Proteomes" id="UP000431913">
    <property type="component" value="Unassembled WGS sequence"/>
</dbReference>
<accession>A0A6I2U4X2</accession>
<evidence type="ECO:0000256" key="2">
    <source>
        <dbReference type="ARBA" id="ARBA00023125"/>
    </source>
</evidence>
<organism evidence="5 6">
    <name type="scientific">Ruthenibacterium lactatiformans</name>
    <dbReference type="NCBI Taxonomy" id="1550024"/>
    <lineage>
        <taxon>Bacteria</taxon>
        <taxon>Bacillati</taxon>
        <taxon>Bacillota</taxon>
        <taxon>Clostridia</taxon>
        <taxon>Eubacteriales</taxon>
        <taxon>Oscillospiraceae</taxon>
        <taxon>Ruthenibacterium</taxon>
    </lineage>
</organism>
<dbReference type="InterPro" id="IPR001387">
    <property type="entry name" value="Cro/C1-type_HTH"/>
</dbReference>
<proteinExistence type="predicted"/>
<dbReference type="AlphaFoldDB" id="A0A6I2U4X2"/>
<dbReference type="GO" id="GO:0043565">
    <property type="term" value="F:sequence-specific DNA binding"/>
    <property type="evidence" value="ECO:0007669"/>
    <property type="project" value="InterPro"/>
</dbReference>
<dbReference type="InterPro" id="IPR020449">
    <property type="entry name" value="Tscrpt_reg_AraC-type_HTH"/>
</dbReference>
<reference evidence="5 6" key="1">
    <citation type="submission" date="2019-08" db="EMBL/GenBank/DDBJ databases">
        <title>In-depth cultivation of the pig gut microbiome towards novel bacterial diversity and tailored functional studies.</title>
        <authorList>
            <person name="Wylensek D."/>
            <person name="Hitch T.C.A."/>
            <person name="Clavel T."/>
        </authorList>
    </citation>
    <scope>NUCLEOTIDE SEQUENCE [LARGE SCALE GENOMIC DNA]</scope>
    <source>
        <strain evidence="5 6">WCA3-601-WT-6J</strain>
    </source>
</reference>
<dbReference type="PANTHER" id="PTHR43280:SF28">
    <property type="entry name" value="HTH-TYPE TRANSCRIPTIONAL ACTIVATOR RHAS"/>
    <property type="match status" value="1"/>
</dbReference>
<keyword evidence="1" id="KW-0805">Transcription regulation</keyword>
<dbReference type="PRINTS" id="PR00032">
    <property type="entry name" value="HTHARAC"/>
</dbReference>
<evidence type="ECO:0000313" key="6">
    <source>
        <dbReference type="Proteomes" id="UP000431913"/>
    </source>
</evidence>
<evidence type="ECO:0000256" key="1">
    <source>
        <dbReference type="ARBA" id="ARBA00023015"/>
    </source>
</evidence>
<comment type="caution">
    <text evidence="5">The sequence shown here is derived from an EMBL/GenBank/DDBJ whole genome shotgun (WGS) entry which is preliminary data.</text>
</comment>
<dbReference type="PANTHER" id="PTHR43280">
    <property type="entry name" value="ARAC-FAMILY TRANSCRIPTIONAL REGULATOR"/>
    <property type="match status" value="1"/>
</dbReference>
<protein>
    <submittedName>
        <fullName evidence="5">Helix-turn-helix transcriptional regulator</fullName>
    </submittedName>
</protein>
<dbReference type="SMART" id="SM00342">
    <property type="entry name" value="HTH_ARAC"/>
    <property type="match status" value="1"/>
</dbReference>
<dbReference type="GO" id="GO:0003700">
    <property type="term" value="F:DNA-binding transcription factor activity"/>
    <property type="evidence" value="ECO:0007669"/>
    <property type="project" value="InterPro"/>
</dbReference>
<sequence>MYTMEQVKLLLRILQNMTDLPVLTWDGQLSSLEDYEKQHLFLRQAQPLLEATALQTLLENLHPNILYGVKDPLGMELLLFRYEDCPFVIGPYTTQAWNDKEGEHTLASLGLPSSYLIPYKLYYGSYSLLAKDTIKRMVTGAIAALQPDAPPYVYRSLSELRGSKHRTDLFQEDPPDFEQAIRRYERENRFLARIEAGDATGALEHYKRMRYTSISRTFSPRNMQAMIANATIVRTMARKAAERGGAHPAVIDSISVTYAQKMYACTDVKSLYTLIQEMIRELCDVVAACHQHQYSPPVRRAISYLELHISQNITLPALAKASKVSRSYLSRLFTAETGETVSHFISRTRCEKAAALLRTTDLPIQDISAHVGYLDNNYFVKVFRSYYGVTPTAYRNHR</sequence>
<keyword evidence="3" id="KW-0804">Transcription</keyword>
<dbReference type="EMBL" id="VUNJ01000003">
    <property type="protein sequence ID" value="MST91168.1"/>
    <property type="molecule type" value="Genomic_DNA"/>
</dbReference>
<evidence type="ECO:0000256" key="3">
    <source>
        <dbReference type="ARBA" id="ARBA00023163"/>
    </source>
</evidence>
<dbReference type="PROSITE" id="PS01124">
    <property type="entry name" value="HTH_ARAC_FAMILY_2"/>
    <property type="match status" value="1"/>
</dbReference>
<keyword evidence="2" id="KW-0238">DNA-binding</keyword>
<dbReference type="InterPro" id="IPR018060">
    <property type="entry name" value="HTH_AraC"/>
</dbReference>
<gene>
    <name evidence="5" type="ORF">FYJ76_04330</name>
</gene>
<dbReference type="CDD" id="cd00093">
    <property type="entry name" value="HTH_XRE"/>
    <property type="match status" value="1"/>
</dbReference>
<dbReference type="Gene3D" id="1.10.10.60">
    <property type="entry name" value="Homeodomain-like"/>
    <property type="match status" value="2"/>
</dbReference>
<dbReference type="InterPro" id="IPR009057">
    <property type="entry name" value="Homeodomain-like_sf"/>
</dbReference>
<dbReference type="Pfam" id="PF12833">
    <property type="entry name" value="HTH_18"/>
    <property type="match status" value="1"/>
</dbReference>
<name>A0A6I2U4X2_9FIRM</name>